<keyword evidence="9" id="KW-1185">Reference proteome</keyword>
<keyword evidence="5" id="KW-0325">Glycoprotein</keyword>
<dbReference type="InterPro" id="IPR026444">
    <property type="entry name" value="Secre_tail"/>
</dbReference>
<name>A0A2D0N7J5_FLAN2</name>
<evidence type="ECO:0000313" key="8">
    <source>
        <dbReference type="EMBL" id="PHN04492.1"/>
    </source>
</evidence>
<evidence type="ECO:0000256" key="2">
    <source>
        <dbReference type="ARBA" id="ARBA00022512"/>
    </source>
</evidence>
<evidence type="ECO:0000256" key="4">
    <source>
        <dbReference type="ARBA" id="ARBA00022729"/>
    </source>
</evidence>
<dbReference type="OrthoDB" id="1405746at2"/>
<dbReference type="Proteomes" id="UP000223913">
    <property type="component" value="Unassembled WGS sequence"/>
</dbReference>
<comment type="subcellular location">
    <subcellularLocation>
        <location evidence="1">Secreted</location>
        <location evidence="1">Cell wall</location>
    </subcellularLocation>
</comment>
<reference evidence="8 9" key="1">
    <citation type="submission" date="2017-10" db="EMBL/GenBank/DDBJ databases">
        <title>The draft genome sequence of Lewinella nigricans NBRC 102662.</title>
        <authorList>
            <person name="Wang K."/>
        </authorList>
    </citation>
    <scope>NUCLEOTIDE SEQUENCE [LARGE SCALE GENOMIC DNA]</scope>
    <source>
        <strain evidence="8 9">NBRC 102662</strain>
    </source>
</reference>
<gene>
    <name evidence="8" type="ORF">CRP01_21020</name>
</gene>
<evidence type="ECO:0000256" key="3">
    <source>
        <dbReference type="ARBA" id="ARBA00022525"/>
    </source>
</evidence>
<dbReference type="InterPro" id="IPR036941">
    <property type="entry name" value="Rcpt_L-dom_sf"/>
</dbReference>
<dbReference type="Gene3D" id="3.80.20.20">
    <property type="entry name" value="Receptor L-domain"/>
    <property type="match status" value="3"/>
</dbReference>
<dbReference type="InterPro" id="IPR051648">
    <property type="entry name" value="CWI-Assembly_Regulator"/>
</dbReference>
<accession>A0A2D0N7J5</accession>
<proteinExistence type="predicted"/>
<dbReference type="SUPFAM" id="SSF52058">
    <property type="entry name" value="L domain-like"/>
    <property type="match status" value="3"/>
</dbReference>
<evidence type="ECO:0000313" key="9">
    <source>
        <dbReference type="Proteomes" id="UP000223913"/>
    </source>
</evidence>
<sequence length="441" mass="46916">MPLVMKTHFPGIVCLLLLTICMGLGKVKMAAQDCLPEGIIFDSQAGIDAFANDHPGCTTILGDVIIQESTPGNIKNLNGLSVLTAFGDYLEIHDNEALTDLTGLGNIETIAGGLNIFGNPGLEKLTGLEKLNFIGGSLRIALNHQLRSIEALNELQTVVEDLTVSDNLLLSSLFGLHKVDTIGGYLLILTSGELTNLRGLDALRGIGKGLLIESNEKLIDLRGLDKVTSIGGNCIIVNNQSLRSLDGLNAVTAIDGKLQVALNPFLEDLVALKKLKSIRGLLQIYANVGLKSLSGLENIDAAGIEDLAILASDILTVCHVQSICDYLGLSANQASISMNGNGCNVRSQILERCQRRGTGGRPAPPKDPVFFPNPTSGLVTIDAETLADAATYEVADALGRILLEGALEGKQFDLSELAAGIYFVKIKTEELELLRKIVKVN</sequence>
<keyword evidence="4" id="KW-0732">Signal</keyword>
<dbReference type="GO" id="GO:0030313">
    <property type="term" value="C:cell envelope"/>
    <property type="evidence" value="ECO:0007669"/>
    <property type="project" value="UniProtKB-SubCell"/>
</dbReference>
<dbReference type="AlphaFoldDB" id="A0A2D0N7J5"/>
<keyword evidence="2" id="KW-0134">Cell wall</keyword>
<evidence type="ECO:0000256" key="5">
    <source>
        <dbReference type="ARBA" id="ARBA00023180"/>
    </source>
</evidence>
<organism evidence="8 9">
    <name type="scientific">Flavilitoribacter nigricans (strain ATCC 23147 / DSM 23189 / NBRC 102662 / NCIMB 1420 / SS-2)</name>
    <name type="common">Lewinella nigricans</name>
    <dbReference type="NCBI Taxonomy" id="1122177"/>
    <lineage>
        <taxon>Bacteria</taxon>
        <taxon>Pseudomonadati</taxon>
        <taxon>Bacteroidota</taxon>
        <taxon>Saprospiria</taxon>
        <taxon>Saprospirales</taxon>
        <taxon>Lewinellaceae</taxon>
        <taxon>Flavilitoribacter</taxon>
    </lineage>
</organism>
<evidence type="ECO:0000259" key="6">
    <source>
        <dbReference type="Pfam" id="PF01030"/>
    </source>
</evidence>
<dbReference type="NCBIfam" id="TIGR04183">
    <property type="entry name" value="Por_Secre_tail"/>
    <property type="match status" value="1"/>
</dbReference>
<dbReference type="Pfam" id="PF01030">
    <property type="entry name" value="Recep_L_domain"/>
    <property type="match status" value="1"/>
</dbReference>
<dbReference type="PANTHER" id="PTHR31018">
    <property type="entry name" value="SPORULATION-SPECIFIC PROTEIN-RELATED"/>
    <property type="match status" value="1"/>
</dbReference>
<protein>
    <submittedName>
        <fullName evidence="8">Uncharacterized protein</fullName>
    </submittedName>
</protein>
<evidence type="ECO:0000256" key="1">
    <source>
        <dbReference type="ARBA" id="ARBA00004191"/>
    </source>
</evidence>
<feature type="domain" description="Secretion system C-terminal sorting" evidence="7">
    <location>
        <begin position="371"/>
        <end position="438"/>
    </location>
</feature>
<dbReference type="EMBL" id="PDUD01000025">
    <property type="protein sequence ID" value="PHN04492.1"/>
    <property type="molecule type" value="Genomic_DNA"/>
</dbReference>
<dbReference type="Pfam" id="PF18962">
    <property type="entry name" value="Por_Secre_tail"/>
    <property type="match status" value="1"/>
</dbReference>
<keyword evidence="3" id="KW-0964">Secreted</keyword>
<feature type="domain" description="Receptor L-domain" evidence="6">
    <location>
        <begin position="56"/>
        <end position="149"/>
    </location>
</feature>
<dbReference type="InterPro" id="IPR000494">
    <property type="entry name" value="Rcpt_L-dom"/>
</dbReference>
<evidence type="ECO:0000259" key="7">
    <source>
        <dbReference type="Pfam" id="PF18962"/>
    </source>
</evidence>
<comment type="caution">
    <text evidence="8">The sequence shown here is derived from an EMBL/GenBank/DDBJ whole genome shotgun (WGS) entry which is preliminary data.</text>
</comment>
<dbReference type="PANTHER" id="PTHR31018:SF3">
    <property type="entry name" value="RECEPTOR PROTEIN-TYROSINE KINASE"/>
    <property type="match status" value="1"/>
</dbReference>